<keyword evidence="5" id="KW-1185">Reference proteome</keyword>
<gene>
    <name evidence="4" type="ORF">IB286_06840</name>
</gene>
<evidence type="ECO:0000259" key="3">
    <source>
        <dbReference type="PROSITE" id="PS51186"/>
    </source>
</evidence>
<dbReference type="GO" id="GO:0016747">
    <property type="term" value="F:acyltransferase activity, transferring groups other than amino-acyl groups"/>
    <property type="evidence" value="ECO:0007669"/>
    <property type="project" value="InterPro"/>
</dbReference>
<evidence type="ECO:0000256" key="1">
    <source>
        <dbReference type="ARBA" id="ARBA00022679"/>
    </source>
</evidence>
<reference evidence="4" key="1">
    <citation type="submission" date="2020-09" db="EMBL/GenBank/DDBJ databases">
        <authorList>
            <person name="Yoon J.-W."/>
        </authorList>
    </citation>
    <scope>NUCLEOTIDE SEQUENCE</scope>
    <source>
        <strain evidence="4">KMU-158</strain>
    </source>
</reference>
<dbReference type="InterPro" id="IPR050680">
    <property type="entry name" value="YpeA/RimI_acetyltransf"/>
</dbReference>
<dbReference type="PROSITE" id="PS51186">
    <property type="entry name" value="GNAT"/>
    <property type="match status" value="1"/>
</dbReference>
<dbReference type="InterPro" id="IPR000182">
    <property type="entry name" value="GNAT_dom"/>
</dbReference>
<dbReference type="PANTHER" id="PTHR43420">
    <property type="entry name" value="ACETYLTRANSFERASE"/>
    <property type="match status" value="1"/>
</dbReference>
<dbReference type="SUPFAM" id="SSF55729">
    <property type="entry name" value="Acyl-CoA N-acyltransferases (Nat)"/>
    <property type="match status" value="1"/>
</dbReference>
<name>A0A927GVT0_9GAMM</name>
<dbReference type="EMBL" id="JACXLD010000003">
    <property type="protein sequence ID" value="MBD2858725.1"/>
    <property type="molecule type" value="Genomic_DNA"/>
</dbReference>
<accession>A0A927GVT0</accession>
<dbReference type="Gene3D" id="3.90.70.10">
    <property type="entry name" value="Cysteine proteinases"/>
    <property type="match status" value="1"/>
</dbReference>
<evidence type="ECO:0000313" key="4">
    <source>
        <dbReference type="EMBL" id="MBD2858725.1"/>
    </source>
</evidence>
<dbReference type="RefSeq" id="WP_190763864.1">
    <property type="nucleotide sequence ID" value="NZ_JACXLD010000003.1"/>
</dbReference>
<dbReference type="Pfam" id="PF11814">
    <property type="entry name" value="DUF3335"/>
    <property type="match status" value="1"/>
</dbReference>
<dbReference type="InterPro" id="IPR016181">
    <property type="entry name" value="Acyl_CoA_acyltransferase"/>
</dbReference>
<dbReference type="Pfam" id="PF00583">
    <property type="entry name" value="Acetyltransf_1"/>
    <property type="match status" value="1"/>
</dbReference>
<proteinExistence type="predicted"/>
<evidence type="ECO:0000256" key="2">
    <source>
        <dbReference type="ARBA" id="ARBA00023315"/>
    </source>
</evidence>
<dbReference type="AlphaFoldDB" id="A0A927GVT0"/>
<keyword evidence="1" id="KW-0808">Transferase</keyword>
<comment type="caution">
    <text evidence="4">The sequence shown here is derived from an EMBL/GenBank/DDBJ whole genome shotgun (WGS) entry which is preliminary data.</text>
</comment>
<dbReference type="CDD" id="cd04301">
    <property type="entry name" value="NAT_SF"/>
    <property type="match status" value="1"/>
</dbReference>
<feature type="domain" description="N-acetyltransferase" evidence="3">
    <location>
        <begin position="28"/>
        <end position="174"/>
    </location>
</feature>
<dbReference type="Proteomes" id="UP000610558">
    <property type="component" value="Unassembled WGS sequence"/>
</dbReference>
<dbReference type="InterPro" id="IPR021770">
    <property type="entry name" value="DUF3335"/>
</dbReference>
<keyword evidence="2" id="KW-0012">Acyltransferase</keyword>
<protein>
    <submittedName>
        <fullName evidence="4">Peptidase C39 family protein</fullName>
    </submittedName>
</protein>
<organism evidence="4 5">
    <name type="scientific">Spongiibacter pelagi</name>
    <dbReference type="NCBI Taxonomy" id="2760804"/>
    <lineage>
        <taxon>Bacteria</taxon>
        <taxon>Pseudomonadati</taxon>
        <taxon>Pseudomonadota</taxon>
        <taxon>Gammaproteobacteria</taxon>
        <taxon>Cellvibrionales</taxon>
        <taxon>Spongiibacteraceae</taxon>
        <taxon>Spongiibacter</taxon>
    </lineage>
</organism>
<dbReference type="PANTHER" id="PTHR43420:SF44">
    <property type="entry name" value="ACETYLTRANSFERASE YPEA"/>
    <property type="match status" value="1"/>
</dbReference>
<dbReference type="Gene3D" id="3.40.630.30">
    <property type="match status" value="1"/>
</dbReference>
<evidence type="ECO:0000313" key="5">
    <source>
        <dbReference type="Proteomes" id="UP000610558"/>
    </source>
</evidence>
<sequence>MPKAQPKSLSTPADTESQQALLAKTGAAELRLATLNDLPSLLHIEQSCFNSDRLSKRSFRGLIKPGAHKLLVLETGGAVAGYSLLLFRRGTSLARLYSIAIHPDYRGKGFAKTLLLASETAAKEQGSVFLRLEVNECNQAAIALYEQLAYRKFDRVEDYYEDGGTALRYEKRLSQRAEIRATLAPDYYAQTTEFTCGPASLMMAIHDLNPAYAMTRSEELGIWREATTIFMTSGHGGCSPHGLALAALQRGFRSTLYINTADTPFRDSVRDPQKREVIDLVHQDFLQEMQQQGLPIEINPLGPAQFKSLLESHEHIIALISTWALDRNRAPHWVYIRRSDAQFVYINDPDNRDAPWPSDSDYRHVPIPLDAFISMASFGRSRLRCLLVIHPGDKQTQ</sequence>